<dbReference type="PATRIC" id="fig|688269.3.peg.1479"/>
<dbReference type="Proteomes" id="UP000006804">
    <property type="component" value="Chromosome"/>
</dbReference>
<keyword evidence="2" id="KW-1185">Reference proteome</keyword>
<dbReference type="Pfam" id="PF08843">
    <property type="entry name" value="AbiEii"/>
    <property type="match status" value="1"/>
</dbReference>
<accession>F7YXB2</accession>
<dbReference type="InterPro" id="IPR014942">
    <property type="entry name" value="AbiEii"/>
</dbReference>
<name>F7YXB2_9THEM</name>
<reference evidence="1 2" key="1">
    <citation type="submission" date="2010-11" db="EMBL/GenBank/DDBJ databases">
        <title>The complete genome of Thermotoga thermarum DSM 5069.</title>
        <authorList>
            <consortium name="US DOE Joint Genome Institute (JGI-PGF)"/>
            <person name="Lucas S."/>
            <person name="Copeland A."/>
            <person name="Lapidus A."/>
            <person name="Bruce D."/>
            <person name="Goodwin L."/>
            <person name="Pitluck S."/>
            <person name="Kyrpides N."/>
            <person name="Mavromatis K."/>
            <person name="Ivanova N."/>
            <person name="Zeytun A."/>
            <person name="Brettin T."/>
            <person name="Detter J.C."/>
            <person name="Tapia R."/>
            <person name="Han C."/>
            <person name="Land M."/>
            <person name="Hauser L."/>
            <person name="Markowitz V."/>
            <person name="Cheng J.-F."/>
            <person name="Hugenholtz P."/>
            <person name="Woyke T."/>
            <person name="Wu D."/>
            <person name="Spring S."/>
            <person name="Schroeder M."/>
            <person name="Brambilla E."/>
            <person name="Klenk H.-P."/>
            <person name="Eisen J.A."/>
        </authorList>
    </citation>
    <scope>NUCLEOTIDE SEQUENCE [LARGE SCALE GENOMIC DNA]</scope>
    <source>
        <strain evidence="1 2">DSM 5069</strain>
    </source>
</reference>
<gene>
    <name evidence="1" type="ORF">Theth_1430</name>
</gene>
<dbReference type="OrthoDB" id="9794849at2"/>
<evidence type="ECO:0008006" key="3">
    <source>
        <dbReference type="Google" id="ProtNLM"/>
    </source>
</evidence>
<proteinExistence type="predicted"/>
<sequence length="204" mass="23428">MGKTEAFKSAGFYLAGGTGLALQLGHRKSDDLGFFTEQTFDSFIVNKIADVLPVQIQYISETTVYLLSNNVKISLFFYPYKVVFPFLQFEGCLVADLRDIAAMKFIAIGQRGAKRDFVDLYFYFLKYPEVSELLKIVQLKYSKVSYNLIHLVKNLGYFDDVEEDPMPVLVTKNGFKSMTTKQWNEIKEFFLNLQKKILADLSIE</sequence>
<organism evidence="1 2">
    <name type="scientific">Pseudothermotoga thermarum DSM 5069</name>
    <dbReference type="NCBI Taxonomy" id="688269"/>
    <lineage>
        <taxon>Bacteria</taxon>
        <taxon>Thermotogati</taxon>
        <taxon>Thermotogota</taxon>
        <taxon>Thermotogae</taxon>
        <taxon>Thermotogales</taxon>
        <taxon>Thermotogaceae</taxon>
        <taxon>Pseudothermotoga</taxon>
    </lineage>
</organism>
<dbReference type="RefSeq" id="WP_013932703.1">
    <property type="nucleotide sequence ID" value="NC_015707.1"/>
</dbReference>
<dbReference type="EMBL" id="CP002351">
    <property type="protein sequence ID" value="AEH51489.1"/>
    <property type="molecule type" value="Genomic_DNA"/>
</dbReference>
<dbReference type="AlphaFoldDB" id="F7YXB2"/>
<dbReference type="KEGG" id="tta:Theth_1430"/>
<evidence type="ECO:0000313" key="1">
    <source>
        <dbReference type="EMBL" id="AEH51489.1"/>
    </source>
</evidence>
<protein>
    <recommendedName>
        <fullName evidence="3">Nucleotidyl transferase AbiEii toxin, Type IV TA system</fullName>
    </recommendedName>
</protein>
<evidence type="ECO:0000313" key="2">
    <source>
        <dbReference type="Proteomes" id="UP000006804"/>
    </source>
</evidence>
<dbReference type="HOGENOM" id="CLU_106275_1_0_0"/>
<dbReference type="eggNOG" id="COG2253">
    <property type="taxonomic scope" value="Bacteria"/>
</dbReference>